<name>A0AA35LP99_9HYPO</name>
<dbReference type="Pfam" id="PF17784">
    <property type="entry name" value="Sulfotransfer_4"/>
    <property type="match status" value="1"/>
</dbReference>
<protein>
    <recommendedName>
        <fullName evidence="3">P-loop containing nucleoside triphosphate hydrolase protein</fullName>
    </recommendedName>
</protein>
<dbReference type="Gene3D" id="3.40.50.300">
    <property type="entry name" value="P-loop containing nucleotide triphosphate hydrolases"/>
    <property type="match status" value="1"/>
</dbReference>
<keyword evidence="2" id="KW-1185">Reference proteome</keyword>
<sequence>MSWKLLERTVYRLPYAPPRVRKEPMQVLCVGFPRTGTESLQQALITLGYDYTYHGWDIQFEQPLYSDKWVNLERRKFKVHTNDRSILDDDCKITAAEFDEVLGHCTAVTDAAGSVFAAELIEAYPDAKVVLNIRRDEDAWYQSACKTLVGEIRPAHYILSWSCTEAFWAWHVYWRFLWACQFRAPDGDSRRGICGNGRWIYREHNNMIRGLVTKEKLLEWSVEDRCEPLCTFLGKEVPVEEFPHANTQSGFKGRMDGMMNLWARKSMRNMMRSRSLLEEALLHTSLARQPETLEIGAWSLELVI</sequence>
<evidence type="ECO:0000313" key="2">
    <source>
        <dbReference type="Proteomes" id="UP001160390"/>
    </source>
</evidence>
<dbReference type="SUPFAM" id="SSF52540">
    <property type="entry name" value="P-loop containing nucleoside triphosphate hydrolases"/>
    <property type="match status" value="1"/>
</dbReference>
<accession>A0AA35LP99</accession>
<dbReference type="InterPro" id="IPR040632">
    <property type="entry name" value="Sulfotransfer_4"/>
</dbReference>
<dbReference type="AlphaFoldDB" id="A0AA35LP99"/>
<proteinExistence type="predicted"/>
<comment type="caution">
    <text evidence="1">The sequence shown here is derived from an EMBL/GenBank/DDBJ whole genome shotgun (WGS) entry which is preliminary data.</text>
</comment>
<dbReference type="PANTHER" id="PTHR36978">
    <property type="entry name" value="P-LOOP CONTAINING NUCLEOTIDE TRIPHOSPHATE HYDROLASE"/>
    <property type="match status" value="1"/>
</dbReference>
<evidence type="ECO:0008006" key="3">
    <source>
        <dbReference type="Google" id="ProtNLM"/>
    </source>
</evidence>
<organism evidence="1 2">
    <name type="scientific">Clonostachys chloroleuca</name>
    <dbReference type="NCBI Taxonomy" id="1926264"/>
    <lineage>
        <taxon>Eukaryota</taxon>
        <taxon>Fungi</taxon>
        <taxon>Dikarya</taxon>
        <taxon>Ascomycota</taxon>
        <taxon>Pezizomycotina</taxon>
        <taxon>Sordariomycetes</taxon>
        <taxon>Hypocreomycetidae</taxon>
        <taxon>Hypocreales</taxon>
        <taxon>Bionectriaceae</taxon>
        <taxon>Clonostachys</taxon>
    </lineage>
</organism>
<dbReference type="PANTHER" id="PTHR36978:SF8">
    <property type="entry name" value="NAD DEPENDENT EPIMERASE_DEHYDRATASE"/>
    <property type="match status" value="1"/>
</dbReference>
<dbReference type="EMBL" id="CABFNP030000426">
    <property type="protein sequence ID" value="CAI6014191.1"/>
    <property type="molecule type" value="Genomic_DNA"/>
</dbReference>
<evidence type="ECO:0000313" key="1">
    <source>
        <dbReference type="EMBL" id="CAI6014191.1"/>
    </source>
</evidence>
<reference evidence="1" key="1">
    <citation type="submission" date="2023-01" db="EMBL/GenBank/DDBJ databases">
        <authorList>
            <person name="Piombo E."/>
        </authorList>
    </citation>
    <scope>NUCLEOTIDE SEQUENCE</scope>
</reference>
<dbReference type="InterPro" id="IPR027417">
    <property type="entry name" value="P-loop_NTPase"/>
</dbReference>
<dbReference type="Proteomes" id="UP001160390">
    <property type="component" value="Unassembled WGS sequence"/>
</dbReference>
<gene>
    <name evidence="1" type="ORF">CCHLO57077_00011341</name>
</gene>